<accession>A0A1I4DXN9</accession>
<proteinExistence type="predicted"/>
<feature type="compositionally biased region" description="Basic and acidic residues" evidence="1">
    <location>
        <begin position="105"/>
        <end position="115"/>
    </location>
</feature>
<evidence type="ECO:0000259" key="4">
    <source>
        <dbReference type="Pfam" id="PF24252"/>
    </source>
</evidence>
<dbReference type="Pfam" id="PF01402">
    <property type="entry name" value="RHH_1"/>
    <property type="match status" value="1"/>
</dbReference>
<reference evidence="6" key="1">
    <citation type="submission" date="2016-10" db="EMBL/GenBank/DDBJ databases">
        <authorList>
            <person name="Varghese N."/>
            <person name="Submissions S."/>
        </authorList>
    </citation>
    <scope>NUCLEOTIDE SEQUENCE [LARGE SCALE GENOMIC DNA]</scope>
    <source>
        <strain evidence="6">CGMCC 1.7738</strain>
    </source>
</reference>
<dbReference type="InterPro" id="IPR025874">
    <property type="entry name" value="DZR"/>
</dbReference>
<evidence type="ECO:0000313" key="6">
    <source>
        <dbReference type="Proteomes" id="UP000199607"/>
    </source>
</evidence>
<evidence type="ECO:0000259" key="2">
    <source>
        <dbReference type="Pfam" id="PF01402"/>
    </source>
</evidence>
<dbReference type="InterPro" id="IPR056278">
    <property type="entry name" value="CdrL_M"/>
</dbReference>
<dbReference type="CDD" id="cd22233">
    <property type="entry name" value="RHH_CopAso-like"/>
    <property type="match status" value="1"/>
</dbReference>
<dbReference type="STRING" id="553466.SAMN04487950_1748"/>
<organism evidence="5 6">
    <name type="scientific">Halogranum rubrum</name>
    <dbReference type="NCBI Taxonomy" id="553466"/>
    <lineage>
        <taxon>Archaea</taxon>
        <taxon>Methanobacteriati</taxon>
        <taxon>Methanobacteriota</taxon>
        <taxon>Stenosarchaea group</taxon>
        <taxon>Halobacteria</taxon>
        <taxon>Halobacteriales</taxon>
        <taxon>Haloferacaceae</taxon>
    </lineage>
</organism>
<name>A0A1I4DXN9_9EURY</name>
<sequence length="187" mass="20692">MSKITFRADDDLVERLERLDTSKSEVMREALRAYLDGLDDVEREQRDRSPDVQSVDDALAARVDDLIAERLDEALARRSRRTNNLSVTVTVDGVASDTVATDTVTESRDGVRKTPADGPEPDSEDEQTPSCGQCGESIDGDHIYCPNCGEKTARRSFCECGDEIRSDWAFCPTCGRRTPAADVLDRS</sequence>
<feature type="domain" description="DZANK-type" evidence="3">
    <location>
        <begin position="131"/>
        <end position="175"/>
    </location>
</feature>
<feature type="domain" description="CdrL-like middle region" evidence="4">
    <location>
        <begin position="55"/>
        <end position="114"/>
    </location>
</feature>
<evidence type="ECO:0000259" key="3">
    <source>
        <dbReference type="Pfam" id="PF12773"/>
    </source>
</evidence>
<dbReference type="Pfam" id="PF12773">
    <property type="entry name" value="DZR"/>
    <property type="match status" value="1"/>
</dbReference>
<feature type="compositionally biased region" description="Low complexity" evidence="1">
    <location>
        <begin position="95"/>
        <end position="104"/>
    </location>
</feature>
<feature type="domain" description="Ribbon-helix-helix protein CopG" evidence="2">
    <location>
        <begin position="4"/>
        <end position="36"/>
    </location>
</feature>
<dbReference type="Proteomes" id="UP000199607">
    <property type="component" value="Unassembled WGS sequence"/>
</dbReference>
<dbReference type="AlphaFoldDB" id="A0A1I4DXN9"/>
<dbReference type="RefSeq" id="WP_089868532.1">
    <property type="nucleotide sequence ID" value="NZ_FOTC01000002.1"/>
</dbReference>
<feature type="region of interest" description="Disordered" evidence="1">
    <location>
        <begin position="95"/>
        <end position="132"/>
    </location>
</feature>
<dbReference type="GO" id="GO:0006355">
    <property type="term" value="P:regulation of DNA-templated transcription"/>
    <property type="evidence" value="ECO:0007669"/>
    <property type="project" value="InterPro"/>
</dbReference>
<evidence type="ECO:0000256" key="1">
    <source>
        <dbReference type="SAM" id="MobiDB-lite"/>
    </source>
</evidence>
<dbReference type="InterPro" id="IPR002145">
    <property type="entry name" value="CopG"/>
</dbReference>
<dbReference type="EMBL" id="FOTC01000002">
    <property type="protein sequence ID" value="SFK98352.1"/>
    <property type="molecule type" value="Genomic_DNA"/>
</dbReference>
<protein>
    <submittedName>
        <fullName evidence="5">DNA polymerase II large subunit</fullName>
    </submittedName>
</protein>
<evidence type="ECO:0000313" key="5">
    <source>
        <dbReference type="EMBL" id="SFK98352.1"/>
    </source>
</evidence>
<dbReference type="Pfam" id="PF24252">
    <property type="entry name" value="CdrL_M"/>
    <property type="match status" value="1"/>
</dbReference>
<keyword evidence="6" id="KW-1185">Reference proteome</keyword>
<gene>
    <name evidence="5" type="ORF">SAMN04487950_1748</name>
</gene>